<name>A0A9E9LVD1_9BURK</name>
<keyword evidence="3" id="KW-0489">Methyltransferase</keyword>
<dbReference type="CDD" id="cd02440">
    <property type="entry name" value="AdoMet_MTases"/>
    <property type="match status" value="1"/>
</dbReference>
<evidence type="ECO:0000256" key="1">
    <source>
        <dbReference type="ARBA" id="ARBA00022679"/>
    </source>
</evidence>
<organism evidence="3 4">
    <name type="scientific">Oxalobacter vibrioformis</name>
    <dbReference type="NCBI Taxonomy" id="933080"/>
    <lineage>
        <taxon>Bacteria</taxon>
        <taxon>Pseudomonadati</taxon>
        <taxon>Pseudomonadota</taxon>
        <taxon>Betaproteobacteria</taxon>
        <taxon>Burkholderiales</taxon>
        <taxon>Oxalobacteraceae</taxon>
        <taxon>Oxalobacter</taxon>
    </lineage>
</organism>
<feature type="domain" description="Methyltransferase" evidence="2">
    <location>
        <begin position="48"/>
        <end position="137"/>
    </location>
</feature>
<sequence>MTDPKEKNRHMWDTRYGESGYFYGTAPNAWLAARQVYFRPGMRVLVPADGEGRNSVWCAQQGMTVDAFDLSPVAVEKARALAAEKGVSVNYAVASIDSWVWQAESYDAVVLIFMNFATPNMRNRLFTECIQALRPGGILFLHGYRAEQLQYGTGGPPVIEQLYTEAMLREALDPLIIVEVESYDASLSEGKGHNGMSALIGVVAKKIQP</sequence>
<dbReference type="EMBL" id="CP098242">
    <property type="protein sequence ID" value="WAW09831.1"/>
    <property type="molecule type" value="Genomic_DNA"/>
</dbReference>
<gene>
    <name evidence="3" type="ORF">NB640_11505</name>
</gene>
<evidence type="ECO:0000313" key="3">
    <source>
        <dbReference type="EMBL" id="WAW09831.1"/>
    </source>
</evidence>
<dbReference type="InterPro" id="IPR029063">
    <property type="entry name" value="SAM-dependent_MTases_sf"/>
</dbReference>
<dbReference type="PANTHER" id="PTHR43861">
    <property type="entry name" value="TRANS-ACONITATE 2-METHYLTRANSFERASE-RELATED"/>
    <property type="match status" value="1"/>
</dbReference>
<dbReference type="GO" id="GO:0008168">
    <property type="term" value="F:methyltransferase activity"/>
    <property type="evidence" value="ECO:0007669"/>
    <property type="project" value="UniProtKB-KW"/>
</dbReference>
<dbReference type="RefSeq" id="WP_269308835.1">
    <property type="nucleotide sequence ID" value="NZ_CP098242.1"/>
</dbReference>
<proteinExistence type="predicted"/>
<dbReference type="Proteomes" id="UP001156215">
    <property type="component" value="Chromosome"/>
</dbReference>
<keyword evidence="4" id="KW-1185">Reference proteome</keyword>
<dbReference type="KEGG" id="ovb:NB640_11505"/>
<evidence type="ECO:0000259" key="2">
    <source>
        <dbReference type="Pfam" id="PF13649"/>
    </source>
</evidence>
<dbReference type="Pfam" id="PF13649">
    <property type="entry name" value="Methyltransf_25"/>
    <property type="match status" value="1"/>
</dbReference>
<dbReference type="PANTHER" id="PTHR43861:SF3">
    <property type="entry name" value="PUTATIVE (AFU_ORTHOLOGUE AFUA_2G14390)-RELATED"/>
    <property type="match status" value="1"/>
</dbReference>
<dbReference type="InterPro" id="IPR041698">
    <property type="entry name" value="Methyltransf_25"/>
</dbReference>
<keyword evidence="1" id="KW-0808">Transferase</keyword>
<accession>A0A9E9LVD1</accession>
<dbReference type="Gene3D" id="3.40.50.150">
    <property type="entry name" value="Vaccinia Virus protein VP39"/>
    <property type="match status" value="1"/>
</dbReference>
<dbReference type="SUPFAM" id="SSF53335">
    <property type="entry name" value="S-adenosyl-L-methionine-dependent methyltransferases"/>
    <property type="match status" value="1"/>
</dbReference>
<dbReference type="GO" id="GO:0032259">
    <property type="term" value="P:methylation"/>
    <property type="evidence" value="ECO:0007669"/>
    <property type="project" value="UniProtKB-KW"/>
</dbReference>
<protein>
    <submittedName>
        <fullName evidence="3">Class I SAM-dependent methyltransferase</fullName>
    </submittedName>
</protein>
<dbReference type="AlphaFoldDB" id="A0A9E9LVD1"/>
<reference evidence="3" key="1">
    <citation type="journal article" date="2022" name="Front. Microbiol.">
        <title>New perspectives on an old grouping: The genomic and phenotypic variability of Oxalobacter formigenes and the implications for calcium oxalate stone prevention.</title>
        <authorList>
            <person name="Chmiel J.A."/>
            <person name="Carr C."/>
            <person name="Stuivenberg G.A."/>
            <person name="Venema R."/>
            <person name="Chanyi R.M."/>
            <person name="Al K.F."/>
            <person name="Giguere D."/>
            <person name="Say H."/>
            <person name="Akouris P.P."/>
            <person name="Dominguez Romero S.A."/>
            <person name="Kwong A."/>
            <person name="Tai V."/>
            <person name="Koval S.F."/>
            <person name="Razvi H."/>
            <person name="Bjazevic J."/>
            <person name="Burton J.P."/>
        </authorList>
    </citation>
    <scope>NUCLEOTIDE SEQUENCE</scope>
    <source>
        <strain evidence="3">WoOx3</strain>
    </source>
</reference>
<evidence type="ECO:0000313" key="4">
    <source>
        <dbReference type="Proteomes" id="UP001156215"/>
    </source>
</evidence>